<protein>
    <submittedName>
        <fullName evidence="1">Uncharacterized protein</fullName>
    </submittedName>
</protein>
<dbReference type="EMBL" id="BK032682">
    <property type="protein sequence ID" value="DAF54819.1"/>
    <property type="molecule type" value="Genomic_DNA"/>
</dbReference>
<proteinExistence type="predicted"/>
<accession>A0A8S5SVM6</accession>
<sequence length="151" mass="17503">MQFYPTNEYREISLQAGLNSVQLGNTDKLFSDGLEEDEYIYFDDSKGFCYEDGCVIGETYDQTLKVLYSQWGFNHKFYVKRTKVEKQKEEARNINALVEHLINLIESNDERYSFEFAVGGTMKIYDKKSDIGYVAHIEPIKYDADGNATNL</sequence>
<organism evidence="1">
    <name type="scientific">Siphoviridae sp. ctqPo10</name>
    <dbReference type="NCBI Taxonomy" id="2827948"/>
    <lineage>
        <taxon>Viruses</taxon>
        <taxon>Duplodnaviria</taxon>
        <taxon>Heunggongvirae</taxon>
        <taxon>Uroviricota</taxon>
        <taxon>Caudoviricetes</taxon>
    </lineage>
</organism>
<evidence type="ECO:0000313" key="1">
    <source>
        <dbReference type="EMBL" id="DAF54819.1"/>
    </source>
</evidence>
<reference evidence="1" key="1">
    <citation type="journal article" date="2021" name="Proc. Natl. Acad. Sci. U.S.A.">
        <title>A Catalog of Tens of Thousands of Viruses from Human Metagenomes Reveals Hidden Associations with Chronic Diseases.</title>
        <authorList>
            <person name="Tisza M.J."/>
            <person name="Buck C.B."/>
        </authorList>
    </citation>
    <scope>NUCLEOTIDE SEQUENCE</scope>
    <source>
        <strain evidence="1">CtqPo10</strain>
    </source>
</reference>
<name>A0A8S5SVM6_9CAUD</name>